<dbReference type="AlphaFoldDB" id="A0A4P9WI41"/>
<evidence type="ECO:0000313" key="1">
    <source>
        <dbReference type="EMBL" id="RKO91533.1"/>
    </source>
</evidence>
<reference evidence="2" key="1">
    <citation type="journal article" date="2018" name="Nat. Microbiol.">
        <title>Leveraging single-cell genomics to expand the fungal tree of life.</title>
        <authorList>
            <person name="Ahrendt S.R."/>
            <person name="Quandt C.A."/>
            <person name="Ciobanu D."/>
            <person name="Clum A."/>
            <person name="Salamov A."/>
            <person name="Andreopoulos B."/>
            <person name="Cheng J.F."/>
            <person name="Woyke T."/>
            <person name="Pelin A."/>
            <person name="Henrissat B."/>
            <person name="Reynolds N.K."/>
            <person name="Benny G.L."/>
            <person name="Smith M.E."/>
            <person name="James T.Y."/>
            <person name="Grigoriev I.V."/>
        </authorList>
    </citation>
    <scope>NUCLEOTIDE SEQUENCE [LARGE SCALE GENOMIC DNA]</scope>
</reference>
<keyword evidence="2" id="KW-1185">Reference proteome</keyword>
<gene>
    <name evidence="1" type="ORF">BDK51DRAFT_33189</name>
</gene>
<organism evidence="1 2">
    <name type="scientific">Blyttiomyces helicus</name>
    <dbReference type="NCBI Taxonomy" id="388810"/>
    <lineage>
        <taxon>Eukaryota</taxon>
        <taxon>Fungi</taxon>
        <taxon>Fungi incertae sedis</taxon>
        <taxon>Chytridiomycota</taxon>
        <taxon>Chytridiomycota incertae sedis</taxon>
        <taxon>Chytridiomycetes</taxon>
        <taxon>Chytridiomycetes incertae sedis</taxon>
        <taxon>Blyttiomyces</taxon>
    </lineage>
</organism>
<proteinExistence type="predicted"/>
<sequence length="183" mass="20030">MASAASPLSSCRLASCFLFTRTGDRVVEVVVSKDQRPVSTPWSIVCAAGTKGGNCSAVFAARPEGLCAPGQSGAQSRKVTREQEFKELRMRASTQEALCHRCPAIMSKRLGVPMSRRLGNPSTKVFSSDSLPLFTLVSPVDDTGKEMSNLYDSKKMETGKDTLRRRQRPGILLQGFNHRNLQH</sequence>
<evidence type="ECO:0000313" key="2">
    <source>
        <dbReference type="Proteomes" id="UP000269721"/>
    </source>
</evidence>
<dbReference type="Proteomes" id="UP000269721">
    <property type="component" value="Unassembled WGS sequence"/>
</dbReference>
<protein>
    <submittedName>
        <fullName evidence="1">Uncharacterized protein</fullName>
    </submittedName>
</protein>
<dbReference type="EMBL" id="KZ995023">
    <property type="protein sequence ID" value="RKO91533.1"/>
    <property type="molecule type" value="Genomic_DNA"/>
</dbReference>
<accession>A0A4P9WI41</accession>
<name>A0A4P9WI41_9FUNG</name>